<evidence type="ECO:0000259" key="1">
    <source>
        <dbReference type="Pfam" id="PF13463"/>
    </source>
</evidence>
<organism evidence="2 3">
    <name type="scientific">Vandammella animalimorsus</name>
    <dbReference type="NCBI Taxonomy" id="2029117"/>
    <lineage>
        <taxon>Bacteria</taxon>
        <taxon>Pseudomonadati</taxon>
        <taxon>Pseudomonadota</taxon>
        <taxon>Betaproteobacteria</taxon>
        <taxon>Burkholderiales</taxon>
        <taxon>Comamonadaceae</taxon>
        <taxon>Vandammella</taxon>
    </lineage>
</organism>
<proteinExistence type="predicted"/>
<name>A0A2A2T576_9BURK</name>
<gene>
    <name evidence="2" type="ORF">CLI92_08210</name>
</gene>
<protein>
    <recommendedName>
        <fullName evidence="1">HTH marR-type domain-containing protein</fullName>
    </recommendedName>
</protein>
<sequence length="62" mass="6723">MHGSCRLNDEDTHVVNYALKKLVAAGLAVGEKTGKEVFYSPSERDQLAVSHCFSSPLISFPA</sequence>
<dbReference type="InterPro" id="IPR000835">
    <property type="entry name" value="HTH_MarR-typ"/>
</dbReference>
<dbReference type="Proteomes" id="UP000217780">
    <property type="component" value="Unassembled WGS sequence"/>
</dbReference>
<dbReference type="EMBL" id="NTBI01000006">
    <property type="protein sequence ID" value="PAX16700.1"/>
    <property type="molecule type" value="Genomic_DNA"/>
</dbReference>
<accession>A0A2A2T576</accession>
<dbReference type="Pfam" id="PF13463">
    <property type="entry name" value="HTH_27"/>
    <property type="match status" value="1"/>
</dbReference>
<reference evidence="2 3" key="1">
    <citation type="submission" date="2017-08" db="EMBL/GenBank/DDBJ databases">
        <title>WGS of Clinical strains of the CDC Group NO-1 linked to zoonotic infections in humans.</title>
        <authorList>
            <person name="Bernier A.-M."/>
            <person name="Bernard K."/>
        </authorList>
    </citation>
    <scope>NUCLEOTIDE SEQUENCE [LARGE SCALE GENOMIC DNA]</scope>
    <source>
        <strain evidence="2 3">NML91-0035</strain>
    </source>
</reference>
<evidence type="ECO:0000313" key="3">
    <source>
        <dbReference type="Proteomes" id="UP000217780"/>
    </source>
</evidence>
<dbReference type="GO" id="GO:0003700">
    <property type="term" value="F:DNA-binding transcription factor activity"/>
    <property type="evidence" value="ECO:0007669"/>
    <property type="project" value="InterPro"/>
</dbReference>
<evidence type="ECO:0000313" key="2">
    <source>
        <dbReference type="EMBL" id="PAX16700.1"/>
    </source>
</evidence>
<dbReference type="AlphaFoldDB" id="A0A2A2T576"/>
<feature type="domain" description="HTH marR-type" evidence="1">
    <location>
        <begin position="6"/>
        <end position="43"/>
    </location>
</feature>
<comment type="caution">
    <text evidence="2">The sequence shown here is derived from an EMBL/GenBank/DDBJ whole genome shotgun (WGS) entry which is preliminary data.</text>
</comment>